<name>A0A5M8PN02_9LECA</name>
<gene>
    <name evidence="2" type="ORF">FRX48_06680</name>
</gene>
<organism evidence="2 3">
    <name type="scientific">Lasallia pustulata</name>
    <dbReference type="NCBI Taxonomy" id="136370"/>
    <lineage>
        <taxon>Eukaryota</taxon>
        <taxon>Fungi</taxon>
        <taxon>Dikarya</taxon>
        <taxon>Ascomycota</taxon>
        <taxon>Pezizomycotina</taxon>
        <taxon>Lecanoromycetes</taxon>
        <taxon>OSLEUM clade</taxon>
        <taxon>Umbilicariomycetidae</taxon>
        <taxon>Umbilicariales</taxon>
        <taxon>Umbilicariaceae</taxon>
        <taxon>Lasallia</taxon>
    </lineage>
</organism>
<evidence type="ECO:0000313" key="2">
    <source>
        <dbReference type="EMBL" id="KAA6410066.1"/>
    </source>
</evidence>
<keyword evidence="1" id="KW-1133">Transmembrane helix</keyword>
<comment type="caution">
    <text evidence="2">The sequence shown here is derived from an EMBL/GenBank/DDBJ whole genome shotgun (WGS) entry which is preliminary data.</text>
</comment>
<evidence type="ECO:0000256" key="1">
    <source>
        <dbReference type="SAM" id="Phobius"/>
    </source>
</evidence>
<dbReference type="AlphaFoldDB" id="A0A5M8PN02"/>
<keyword evidence="1" id="KW-0472">Membrane</keyword>
<dbReference type="Proteomes" id="UP000324767">
    <property type="component" value="Unassembled WGS sequence"/>
</dbReference>
<protein>
    <submittedName>
        <fullName evidence="2">Uncharacterized protein</fullName>
    </submittedName>
</protein>
<evidence type="ECO:0000313" key="3">
    <source>
        <dbReference type="Proteomes" id="UP000324767"/>
    </source>
</evidence>
<proteinExistence type="predicted"/>
<reference evidence="2 3" key="1">
    <citation type="submission" date="2019-09" db="EMBL/GenBank/DDBJ databases">
        <title>The hologenome of the rock-dwelling lichen Lasallia pustulata.</title>
        <authorList>
            <person name="Greshake Tzovaras B."/>
            <person name="Segers F."/>
            <person name="Bicker A."/>
            <person name="Dal Grande F."/>
            <person name="Otte J."/>
            <person name="Hankeln T."/>
            <person name="Schmitt I."/>
            <person name="Ebersberger I."/>
        </authorList>
    </citation>
    <scope>NUCLEOTIDE SEQUENCE [LARGE SCALE GENOMIC DNA]</scope>
    <source>
        <strain evidence="2">A1-1</strain>
    </source>
</reference>
<feature type="transmembrane region" description="Helical" evidence="1">
    <location>
        <begin position="228"/>
        <end position="253"/>
    </location>
</feature>
<sequence length="265" mass="30210">MSLVRWVRSDSQWRPSALFWLPGNSKLYDDNSGTGGHGPPNVVEELGATYALLFGYPKDQAAKLFGSPGSELGILMDLVYSRSDPTSGRERSKPQLLHPGGKRVDRTRGFTRKLLSGYLRLPAPLRITYFYPKANLNPYERSCKRYYQKRLTDFGQSMTIEELIQPGSPYPIDVLMHMKAILNNPLEETEAFSQYPMFGDHLRQLKALMDQRKPRTWKQLWTDRRDAVNYYTIWSVVIFGTITTLLALVSLAVPTAQAVASFRQL</sequence>
<accession>A0A5M8PN02</accession>
<dbReference type="EMBL" id="VXIT01000010">
    <property type="protein sequence ID" value="KAA6410066.1"/>
    <property type="molecule type" value="Genomic_DNA"/>
</dbReference>
<dbReference type="OrthoDB" id="5428890at2759"/>
<keyword evidence="1" id="KW-0812">Transmembrane</keyword>